<organism evidence="1 2">
    <name type="scientific">Yinghuangia aomiensis</name>
    <dbReference type="NCBI Taxonomy" id="676205"/>
    <lineage>
        <taxon>Bacteria</taxon>
        <taxon>Bacillati</taxon>
        <taxon>Actinomycetota</taxon>
        <taxon>Actinomycetes</taxon>
        <taxon>Kitasatosporales</taxon>
        <taxon>Streptomycetaceae</taxon>
        <taxon>Yinghuangia</taxon>
    </lineage>
</organism>
<dbReference type="CDD" id="cd00756">
    <property type="entry name" value="MoaE"/>
    <property type="match status" value="1"/>
</dbReference>
<sequence length="142" mass="15233">MVPDVIRLAEIRETPLSVDEVFAAVGDAAAGGTALFVGTVRDHDHGHHVTALEYSAHPSAADELRRVAEKVAADYPVRALAAVHRVGSLEIGDLAVVVAVSCPHRGEAFEACRKLIDTLKHEVPIWKHQHFADGTSEWVGAC</sequence>
<protein>
    <submittedName>
        <fullName evidence="1">Molybdenum cofactor biosynthesis protein MoaE</fullName>
    </submittedName>
</protein>
<dbReference type="Gene3D" id="3.90.1170.40">
    <property type="entry name" value="Molybdopterin biosynthesis MoaE subunit"/>
    <property type="match status" value="1"/>
</dbReference>
<dbReference type="Pfam" id="PF02391">
    <property type="entry name" value="MoaE"/>
    <property type="match status" value="1"/>
</dbReference>
<evidence type="ECO:0000313" key="1">
    <source>
        <dbReference type="EMBL" id="GAA4950000.1"/>
    </source>
</evidence>
<dbReference type="InterPro" id="IPR036563">
    <property type="entry name" value="MoaE_sf"/>
</dbReference>
<dbReference type="SUPFAM" id="SSF54690">
    <property type="entry name" value="Molybdopterin synthase subunit MoaE"/>
    <property type="match status" value="1"/>
</dbReference>
<name>A0ABP9GWT9_9ACTN</name>
<accession>A0ABP9GWT9</accession>
<comment type="caution">
    <text evidence="1">The sequence shown here is derived from an EMBL/GenBank/DDBJ whole genome shotgun (WGS) entry which is preliminary data.</text>
</comment>
<proteinExistence type="predicted"/>
<gene>
    <name evidence="1" type="ORF">GCM10023205_08210</name>
</gene>
<dbReference type="InterPro" id="IPR003448">
    <property type="entry name" value="Mopterin_biosynth_MoaE"/>
</dbReference>
<keyword evidence="2" id="KW-1185">Reference proteome</keyword>
<dbReference type="Proteomes" id="UP001500466">
    <property type="component" value="Unassembled WGS sequence"/>
</dbReference>
<dbReference type="PANTHER" id="PTHR23404">
    <property type="entry name" value="MOLYBDOPTERIN SYNTHASE RELATED"/>
    <property type="match status" value="1"/>
</dbReference>
<reference evidence="2" key="1">
    <citation type="journal article" date="2019" name="Int. J. Syst. Evol. Microbiol.">
        <title>The Global Catalogue of Microorganisms (GCM) 10K type strain sequencing project: providing services to taxonomists for standard genome sequencing and annotation.</title>
        <authorList>
            <consortium name="The Broad Institute Genomics Platform"/>
            <consortium name="The Broad Institute Genome Sequencing Center for Infectious Disease"/>
            <person name="Wu L."/>
            <person name="Ma J."/>
        </authorList>
    </citation>
    <scope>NUCLEOTIDE SEQUENCE [LARGE SCALE GENOMIC DNA]</scope>
    <source>
        <strain evidence="2">JCM 17986</strain>
    </source>
</reference>
<evidence type="ECO:0000313" key="2">
    <source>
        <dbReference type="Proteomes" id="UP001500466"/>
    </source>
</evidence>
<dbReference type="EMBL" id="BAABHS010000002">
    <property type="protein sequence ID" value="GAA4950000.1"/>
    <property type="molecule type" value="Genomic_DNA"/>
</dbReference>